<dbReference type="RefSeq" id="WP_112130767.1">
    <property type="nucleotide sequence ID" value="NZ_QMBQ01000011.1"/>
</dbReference>
<sequence length="358" mass="38141">MAEGSTAASQLSPTIKTLAAHTGFSIGTISKALRGSPVVTEQTRGAILAAAKELGYQANARGMALRTGKTYQATVLMPLTSAAGYEWDGVEYTQILSGISQALDGSDYQLSVHGYRSFDDACAIARRVADQKLADGLIFSGVLAEDARIAMLTQSGFPFVSLGRCREPLVYAHVDVDNEWAAHAATARLIAGGHRRVALINADQRFSYALDRIDGFVRAFREAGVDPSLDLIAGGDLSTRFGRDSTLALRGLPQPPTALVCVNESTTLGVLSALDALGLGVGEDVDVIAYDDINVSAYFTPPVTTLYQPIEVLGRRLGEFLLRLMAGDNAAQLTEVFRPQLIARQADNLGGRLSRSHP</sequence>
<keyword evidence="1" id="KW-0805">Transcription regulation</keyword>
<dbReference type="InterPro" id="IPR046335">
    <property type="entry name" value="LacI/GalR-like_sensor"/>
</dbReference>
<accession>A0A330GSR8</accession>
<dbReference type="Gene3D" id="1.10.260.40">
    <property type="entry name" value="lambda repressor-like DNA-binding domains"/>
    <property type="match status" value="1"/>
</dbReference>
<dbReference type="Proteomes" id="UP000251956">
    <property type="component" value="Unassembled WGS sequence"/>
</dbReference>
<dbReference type="InterPro" id="IPR028082">
    <property type="entry name" value="Peripla_BP_I"/>
</dbReference>
<dbReference type="OrthoDB" id="8328706at2"/>
<gene>
    <name evidence="5" type="ORF">DPM35_28895</name>
</gene>
<evidence type="ECO:0000259" key="4">
    <source>
        <dbReference type="PROSITE" id="PS50932"/>
    </source>
</evidence>
<dbReference type="Pfam" id="PF13377">
    <property type="entry name" value="Peripla_BP_3"/>
    <property type="match status" value="1"/>
</dbReference>
<dbReference type="CDD" id="cd20009">
    <property type="entry name" value="PBP1_RafR-like"/>
    <property type="match status" value="1"/>
</dbReference>
<feature type="domain" description="HTH lacI-type" evidence="4">
    <location>
        <begin position="13"/>
        <end position="67"/>
    </location>
</feature>
<evidence type="ECO:0000256" key="2">
    <source>
        <dbReference type="ARBA" id="ARBA00023125"/>
    </source>
</evidence>
<evidence type="ECO:0000256" key="1">
    <source>
        <dbReference type="ARBA" id="ARBA00023015"/>
    </source>
</evidence>
<comment type="caution">
    <text evidence="5">The sequence shown here is derived from an EMBL/GenBank/DDBJ whole genome shotgun (WGS) entry which is preliminary data.</text>
</comment>
<proteinExistence type="predicted"/>
<dbReference type="InterPro" id="IPR010982">
    <property type="entry name" value="Lambda_DNA-bd_dom_sf"/>
</dbReference>
<dbReference type="GO" id="GO:0003700">
    <property type="term" value="F:DNA-binding transcription factor activity"/>
    <property type="evidence" value="ECO:0007669"/>
    <property type="project" value="TreeGrafter"/>
</dbReference>
<dbReference type="PANTHER" id="PTHR30146">
    <property type="entry name" value="LACI-RELATED TRANSCRIPTIONAL REPRESSOR"/>
    <property type="match status" value="1"/>
</dbReference>
<evidence type="ECO:0000256" key="3">
    <source>
        <dbReference type="ARBA" id="ARBA00023163"/>
    </source>
</evidence>
<dbReference type="SUPFAM" id="SSF47413">
    <property type="entry name" value="lambda repressor-like DNA-binding domains"/>
    <property type="match status" value="1"/>
</dbReference>
<dbReference type="EMBL" id="QMBQ01000011">
    <property type="protein sequence ID" value="RAZ72370.1"/>
    <property type="molecule type" value="Genomic_DNA"/>
</dbReference>
<dbReference type="InterPro" id="IPR000843">
    <property type="entry name" value="HTH_LacI"/>
</dbReference>
<evidence type="ECO:0000313" key="6">
    <source>
        <dbReference type="Proteomes" id="UP000251956"/>
    </source>
</evidence>
<dbReference type="PANTHER" id="PTHR30146:SF109">
    <property type="entry name" value="HTH-TYPE TRANSCRIPTIONAL REGULATOR GALS"/>
    <property type="match status" value="1"/>
</dbReference>
<protein>
    <submittedName>
        <fullName evidence="5">LacI family transcriptional regulator</fullName>
    </submittedName>
</protein>
<reference evidence="5 6" key="2">
    <citation type="submission" date="2018-07" db="EMBL/GenBank/DDBJ databases">
        <title>Diversity of Mesorhizobium strains in Brazil.</title>
        <authorList>
            <person name="Helene L.C.F."/>
            <person name="Dall'Agnol R."/>
            <person name="Delamuta J.R.M."/>
            <person name="Hungria M."/>
        </authorList>
    </citation>
    <scope>NUCLEOTIDE SEQUENCE [LARGE SCALE GENOMIC DNA]</scope>
    <source>
        <strain evidence="5 6">CNPSo 3140</strain>
    </source>
</reference>
<dbReference type="SUPFAM" id="SSF53822">
    <property type="entry name" value="Periplasmic binding protein-like I"/>
    <property type="match status" value="1"/>
</dbReference>
<name>A0A330GSR8_9HYPH</name>
<keyword evidence="6" id="KW-1185">Reference proteome</keyword>
<dbReference type="PROSITE" id="PS50932">
    <property type="entry name" value="HTH_LACI_2"/>
    <property type="match status" value="1"/>
</dbReference>
<dbReference type="Gene3D" id="3.40.50.2300">
    <property type="match status" value="2"/>
</dbReference>
<evidence type="ECO:0000313" key="5">
    <source>
        <dbReference type="EMBL" id="RAZ72370.1"/>
    </source>
</evidence>
<organism evidence="5 6">
    <name type="scientific">Mesorhizobium atlanticum</name>
    <dbReference type="NCBI Taxonomy" id="2233532"/>
    <lineage>
        <taxon>Bacteria</taxon>
        <taxon>Pseudomonadati</taxon>
        <taxon>Pseudomonadota</taxon>
        <taxon>Alphaproteobacteria</taxon>
        <taxon>Hyphomicrobiales</taxon>
        <taxon>Phyllobacteriaceae</taxon>
        <taxon>Mesorhizobium</taxon>
    </lineage>
</organism>
<dbReference type="Pfam" id="PF00356">
    <property type="entry name" value="LacI"/>
    <property type="match status" value="1"/>
</dbReference>
<dbReference type="GO" id="GO:0000976">
    <property type="term" value="F:transcription cis-regulatory region binding"/>
    <property type="evidence" value="ECO:0007669"/>
    <property type="project" value="TreeGrafter"/>
</dbReference>
<dbReference type="SMART" id="SM00354">
    <property type="entry name" value="HTH_LACI"/>
    <property type="match status" value="1"/>
</dbReference>
<keyword evidence="3" id="KW-0804">Transcription</keyword>
<keyword evidence="2" id="KW-0238">DNA-binding</keyword>
<dbReference type="AlphaFoldDB" id="A0A330GSR8"/>
<reference evidence="6" key="1">
    <citation type="submission" date="2018-06" db="EMBL/GenBank/DDBJ databases">
        <authorList>
            <person name="Helene L.C."/>
            <person name="Dall'Agnol R."/>
            <person name="Delamuta J.R."/>
            <person name="Hungria M."/>
        </authorList>
    </citation>
    <scope>NUCLEOTIDE SEQUENCE [LARGE SCALE GENOMIC DNA]</scope>
    <source>
        <strain evidence="6">CNPSo 3140</strain>
    </source>
</reference>